<dbReference type="HOGENOM" id="CLU_2539627_0_0_6"/>
<keyword evidence="3" id="KW-1185">Reference proteome</keyword>
<sequence length="83" mass="9497">MNNSTFVSIILKKIEISLVQIKFEATKTFSLAYFVTSSDQNTLRIVDSIKQIIEKINSEKRKKHAETVNGNCSASREQHKPRN</sequence>
<feature type="region of interest" description="Disordered" evidence="1">
    <location>
        <begin position="60"/>
        <end position="83"/>
    </location>
</feature>
<proteinExistence type="predicted"/>
<dbReference type="KEGG" id="pgb:H744_1c1656"/>
<gene>
    <name evidence="2" type="ORF">H744_1c1656</name>
</gene>
<accession>A0A0C5WNN5</accession>
<name>A0A0C5WNN5_9GAMM</name>
<dbReference type="PATRIC" id="fig|658445.3.peg.1789"/>
<evidence type="ECO:0000256" key="1">
    <source>
        <dbReference type="SAM" id="MobiDB-lite"/>
    </source>
</evidence>
<dbReference type="EMBL" id="CP005973">
    <property type="protein sequence ID" value="AJR06674.1"/>
    <property type="molecule type" value="Genomic_DNA"/>
</dbReference>
<organism evidence="2 3">
    <name type="scientific">Photobacterium gaetbulicola Gung47</name>
    <dbReference type="NCBI Taxonomy" id="658445"/>
    <lineage>
        <taxon>Bacteria</taxon>
        <taxon>Pseudomonadati</taxon>
        <taxon>Pseudomonadota</taxon>
        <taxon>Gammaproteobacteria</taxon>
        <taxon>Vibrionales</taxon>
        <taxon>Vibrionaceae</taxon>
        <taxon>Photobacterium</taxon>
    </lineage>
</organism>
<dbReference type="Proteomes" id="UP000032303">
    <property type="component" value="Chromosome 1"/>
</dbReference>
<evidence type="ECO:0000313" key="3">
    <source>
        <dbReference type="Proteomes" id="UP000032303"/>
    </source>
</evidence>
<dbReference type="AlphaFoldDB" id="A0A0C5WNN5"/>
<reference evidence="2 3" key="1">
    <citation type="submission" date="2013-05" db="EMBL/GenBank/DDBJ databases">
        <title>Complete genome sequence of the lipase-producing bacterium Photobacterium gaetbulicola Gung47.</title>
        <authorList>
            <person name="Kim Y.-O."/>
        </authorList>
    </citation>
    <scope>NUCLEOTIDE SEQUENCE [LARGE SCALE GENOMIC DNA]</scope>
    <source>
        <strain evidence="2 3">Gung47</strain>
    </source>
</reference>
<protein>
    <submittedName>
        <fullName evidence="2">Uncharacterized protein</fullName>
    </submittedName>
</protein>
<evidence type="ECO:0000313" key="2">
    <source>
        <dbReference type="EMBL" id="AJR06674.1"/>
    </source>
</evidence>